<protein>
    <submittedName>
        <fullName evidence="2">Uncharacterized protein</fullName>
    </submittedName>
</protein>
<dbReference type="Proteomes" id="UP001303473">
    <property type="component" value="Unassembled WGS sequence"/>
</dbReference>
<dbReference type="AlphaFoldDB" id="A0AAN6N1E8"/>
<proteinExistence type="predicted"/>
<evidence type="ECO:0000256" key="1">
    <source>
        <dbReference type="SAM" id="MobiDB-lite"/>
    </source>
</evidence>
<evidence type="ECO:0000313" key="3">
    <source>
        <dbReference type="Proteomes" id="UP001303473"/>
    </source>
</evidence>
<name>A0AAN6N1E8_9PEZI</name>
<evidence type="ECO:0000313" key="2">
    <source>
        <dbReference type="EMBL" id="KAK3937405.1"/>
    </source>
</evidence>
<sequence length="233" mass="25499">MLGSAVCTPSVRNEMECGWCAKSKGSLWPTLPRGHLSPSVSISLDLPATEIIRARPQISKIIAGLRSSMLRNDSQTMCSLSKATPRGLHVSQYPHLLDGNSTRMSPEGRLSYHFCCSTTVSYLDQLPESPSLEGHSRARTGLQFLGFIHAVARDPYRTVPVPVRLVCEHTGMSPPHTAAARVTTSGGVGLSYIMVDDGLEQFRRPDYVGLKKTDPRPGSPLKDRKADSSHRLY</sequence>
<feature type="region of interest" description="Disordered" evidence="1">
    <location>
        <begin position="206"/>
        <end position="233"/>
    </location>
</feature>
<dbReference type="EMBL" id="MU853855">
    <property type="protein sequence ID" value="KAK3937405.1"/>
    <property type="molecule type" value="Genomic_DNA"/>
</dbReference>
<keyword evidence="3" id="KW-1185">Reference proteome</keyword>
<accession>A0AAN6N1E8</accession>
<reference evidence="3" key="1">
    <citation type="journal article" date="2023" name="Mol. Phylogenet. Evol.">
        <title>Genome-scale phylogeny and comparative genomics of the fungal order Sordariales.</title>
        <authorList>
            <person name="Hensen N."/>
            <person name="Bonometti L."/>
            <person name="Westerberg I."/>
            <person name="Brannstrom I.O."/>
            <person name="Guillou S."/>
            <person name="Cros-Aarteil S."/>
            <person name="Calhoun S."/>
            <person name="Haridas S."/>
            <person name="Kuo A."/>
            <person name="Mondo S."/>
            <person name="Pangilinan J."/>
            <person name="Riley R."/>
            <person name="LaButti K."/>
            <person name="Andreopoulos B."/>
            <person name="Lipzen A."/>
            <person name="Chen C."/>
            <person name="Yan M."/>
            <person name="Daum C."/>
            <person name="Ng V."/>
            <person name="Clum A."/>
            <person name="Steindorff A."/>
            <person name="Ohm R.A."/>
            <person name="Martin F."/>
            <person name="Silar P."/>
            <person name="Natvig D.O."/>
            <person name="Lalanne C."/>
            <person name="Gautier V."/>
            <person name="Ament-Velasquez S.L."/>
            <person name="Kruys A."/>
            <person name="Hutchinson M.I."/>
            <person name="Powell A.J."/>
            <person name="Barry K."/>
            <person name="Miller A.N."/>
            <person name="Grigoriev I.V."/>
            <person name="Debuchy R."/>
            <person name="Gladieux P."/>
            <person name="Hiltunen Thoren M."/>
            <person name="Johannesson H."/>
        </authorList>
    </citation>
    <scope>NUCLEOTIDE SEQUENCE [LARGE SCALE GENOMIC DNA]</scope>
    <source>
        <strain evidence="3">CBS 340.73</strain>
    </source>
</reference>
<gene>
    <name evidence="2" type="ORF">QBC46DRAFT_10941</name>
</gene>
<organism evidence="2 3">
    <name type="scientific">Diplogelasinospora grovesii</name>
    <dbReference type="NCBI Taxonomy" id="303347"/>
    <lineage>
        <taxon>Eukaryota</taxon>
        <taxon>Fungi</taxon>
        <taxon>Dikarya</taxon>
        <taxon>Ascomycota</taxon>
        <taxon>Pezizomycotina</taxon>
        <taxon>Sordariomycetes</taxon>
        <taxon>Sordariomycetidae</taxon>
        <taxon>Sordariales</taxon>
        <taxon>Diplogelasinosporaceae</taxon>
        <taxon>Diplogelasinospora</taxon>
    </lineage>
</organism>
<comment type="caution">
    <text evidence="2">The sequence shown here is derived from an EMBL/GenBank/DDBJ whole genome shotgun (WGS) entry which is preliminary data.</text>
</comment>